<dbReference type="InterPro" id="IPR050991">
    <property type="entry name" value="ECM_Regulatory_Proteins"/>
</dbReference>
<reference evidence="5" key="1">
    <citation type="journal article" date="2010" name="Science">
        <title>Plasticity of animal genome architecture unmasked by rapid evolution of a pelagic tunicate.</title>
        <authorList>
            <person name="Denoeud F."/>
            <person name="Henriet S."/>
            <person name="Mungpakdee S."/>
            <person name="Aury J.M."/>
            <person name="Da Silva C."/>
            <person name="Brinkmann H."/>
            <person name="Mikhaleva J."/>
            <person name="Olsen L.C."/>
            <person name="Jubin C."/>
            <person name="Canestro C."/>
            <person name="Bouquet J.M."/>
            <person name="Danks G."/>
            <person name="Poulain J."/>
            <person name="Campsteijn C."/>
            <person name="Adamski M."/>
            <person name="Cross I."/>
            <person name="Yadetie F."/>
            <person name="Muffato M."/>
            <person name="Louis A."/>
            <person name="Butcher S."/>
            <person name="Tsagkogeorga G."/>
            <person name="Konrad A."/>
            <person name="Singh S."/>
            <person name="Jensen M.F."/>
            <person name="Cong E.H."/>
            <person name="Eikeseth-Otteraa H."/>
            <person name="Noel B."/>
            <person name="Anthouard V."/>
            <person name="Porcel B.M."/>
            <person name="Kachouri-Lafond R."/>
            <person name="Nishino A."/>
            <person name="Ugolini M."/>
            <person name="Chourrout P."/>
            <person name="Nishida H."/>
            <person name="Aasland R."/>
            <person name="Huzurbazar S."/>
            <person name="Westhof E."/>
            <person name="Delsuc F."/>
            <person name="Lehrach H."/>
            <person name="Reinhardt R."/>
            <person name="Weissenbach J."/>
            <person name="Roy S.W."/>
            <person name="Artiguenave F."/>
            <person name="Postlethwait J.H."/>
            <person name="Manak J.R."/>
            <person name="Thompson E.M."/>
            <person name="Jaillon O."/>
            <person name="Du Pasquier L."/>
            <person name="Boudinot P."/>
            <person name="Liberles D.A."/>
            <person name="Volff J.N."/>
            <person name="Philippe H."/>
            <person name="Lenhard B."/>
            <person name="Roest Crollius H."/>
            <person name="Wincker P."/>
            <person name="Chourrout D."/>
        </authorList>
    </citation>
    <scope>NUCLEOTIDE SEQUENCE [LARGE SCALE GENOMIC DNA]</scope>
</reference>
<dbReference type="InterPro" id="IPR003961">
    <property type="entry name" value="FN3_dom"/>
</dbReference>
<dbReference type="SUPFAM" id="SSF49265">
    <property type="entry name" value="Fibronectin type III"/>
    <property type="match status" value="3"/>
</dbReference>
<dbReference type="Proteomes" id="UP000001307">
    <property type="component" value="Unassembled WGS sequence"/>
</dbReference>
<feature type="domain" description="Fibronectin type-III" evidence="4">
    <location>
        <begin position="329"/>
        <end position="432"/>
    </location>
</feature>
<dbReference type="EMBL" id="FN653030">
    <property type="protein sequence ID" value="CBY19059.1"/>
    <property type="molecule type" value="Genomic_DNA"/>
</dbReference>
<proteinExistence type="predicted"/>
<dbReference type="AlphaFoldDB" id="E4X9D0"/>
<name>E4X9D0_OIKDI</name>
<dbReference type="PANTHER" id="PTHR46708:SF2">
    <property type="entry name" value="FIBRONECTIN TYPE-III DOMAIN-CONTAINING PROTEIN"/>
    <property type="match status" value="1"/>
</dbReference>
<dbReference type="InterPro" id="IPR013783">
    <property type="entry name" value="Ig-like_fold"/>
</dbReference>
<organism evidence="5">
    <name type="scientific">Oikopleura dioica</name>
    <name type="common">Tunicate</name>
    <dbReference type="NCBI Taxonomy" id="34765"/>
    <lineage>
        <taxon>Eukaryota</taxon>
        <taxon>Metazoa</taxon>
        <taxon>Chordata</taxon>
        <taxon>Tunicata</taxon>
        <taxon>Appendicularia</taxon>
        <taxon>Copelata</taxon>
        <taxon>Oikopleuridae</taxon>
        <taxon>Oikopleura</taxon>
    </lineage>
</organism>
<dbReference type="CDD" id="cd00063">
    <property type="entry name" value="FN3"/>
    <property type="match status" value="1"/>
</dbReference>
<dbReference type="InterPro" id="IPR036116">
    <property type="entry name" value="FN3_sf"/>
</dbReference>
<dbReference type="InParanoid" id="E4X9D0"/>
<protein>
    <recommendedName>
        <fullName evidence="4">Fibronectin type-III domain-containing protein</fullName>
    </recommendedName>
</protein>
<feature type="signal peptide" evidence="3">
    <location>
        <begin position="1"/>
        <end position="19"/>
    </location>
</feature>
<evidence type="ECO:0000256" key="1">
    <source>
        <dbReference type="ARBA" id="ARBA00022737"/>
    </source>
</evidence>
<feature type="region of interest" description="Disordered" evidence="2">
    <location>
        <begin position="1135"/>
        <end position="1194"/>
    </location>
</feature>
<sequence length="1242" mass="137099">MLSLDYFLQCLYFSSLTAAQELGFGNPGFPGIRPISVSQTNSRGPSQNGGTLDESVYVLPVEDINGFAIAPAVNKVTSDINQRDVQSRSQENTTTRSLVLSFREPIKPDSFTHYKISIEDNVSRLKKNINRFVRKDKLTATDAGGARYFFLEVDSKDFLPGVKYMVTVQTMRNEGNRYFNSAYEMNTNRVQMRTLPEPITNLAITQTEMFARSMTVDFLGKATRSDMAMYDYFRIRLIEMDGDDQIQKEYLTIPHETKAVSNWSPLPSQYSHTFEELNFGTQYLVQISTVSDNNYLKNNEEEASPTKMKELDITESEIREELYTVSFDGPKNITKLEFTQKSITLGWEAIEMEGISQYQISYAKINANSSLDDEKSLTVPAEFIGGGEQETYTLENLEPGFQYTIYIYSIREGFPNGNKSEPSLEYFQTMPAAPKPHEINITLVEGQDEITLNSSPAFRSANLTFPELPGHWNFSCITYRNTEQEETEDVDASDENNPAVENIKPCIRFGDPRWKMLTDLMPGALYNVTMKIGSRLNNDADITVNEVSVLYRVKPNPPERAVADSTRGTIHLAWLRPQGMSRVSGWKYRLRYVLSDVGPEDPEQPEEMVKFITAGTSSDSKSSIPRRDDFLSRLLSGRKYMIHIETISGTGNDTVVSNPLGPLYVYTQPEQPTVIEWLQVTTDHIKIIWAPPENPEGKFNNYYLNVTRRRARRQEVNYRAENYHVKFDKNETSHIMKITTGALYNLTLTTIVGLEKGQKMLESIVTNENKILELETWSPYVMHSPFKRLEWKFSSCGKIGRFGPSQEWLAPIRGLYRIIAAGAGYDVTGGLGAVVSTTFHFDEGEVLKILVGQRGDQRGGNMVVGGAGGSFVFANDSTPLVVAGGAGSCAPGVTPGPFRGIRGRAGLRGSVGTGGGAGLLENGDKPLNNGATDTVAAASAPFGNITVDGNGKELPAGCGGRYMTGTGAYSEGGFGGGGAGYISASGGGGGYSGGAGGPAGGYSGGGGCFLKFTGGRQHAALDNSKDGFIIISLIGLKNDPPIPINLYMGLSGIFGVGVAAWCTCLMTWISKCLDWIIGEDKELVQMKANRATQLRQKQLRQQAEYEQALQDAVLKRYVDDNFESGFSSELSYPARSSVRRRSSKDEELGRRGRSPTVRGRKIKKGPVQNIPYRMADAGSPPPSTKPPKSTKTSFRSIISSVASALSMAEQPQEEEDIPLEDIIEIEDPDYAVNREGYRRGFY</sequence>
<dbReference type="Gene3D" id="2.60.40.10">
    <property type="entry name" value="Immunoglobulins"/>
    <property type="match status" value="2"/>
</dbReference>
<evidence type="ECO:0000256" key="2">
    <source>
        <dbReference type="SAM" id="MobiDB-lite"/>
    </source>
</evidence>
<dbReference type="SMART" id="SM00060">
    <property type="entry name" value="FN3"/>
    <property type="match status" value="5"/>
</dbReference>
<keyword evidence="3" id="KW-0732">Signal</keyword>
<dbReference type="OrthoDB" id="438268at2759"/>
<dbReference type="PANTHER" id="PTHR46708">
    <property type="entry name" value="TENASCIN"/>
    <property type="match status" value="1"/>
</dbReference>
<dbReference type="PROSITE" id="PS50853">
    <property type="entry name" value="FN3"/>
    <property type="match status" value="1"/>
</dbReference>
<feature type="chain" id="PRO_5003192425" description="Fibronectin type-III domain-containing protein" evidence="3">
    <location>
        <begin position="20"/>
        <end position="1242"/>
    </location>
</feature>
<keyword evidence="1" id="KW-0677">Repeat</keyword>
<evidence type="ECO:0000256" key="3">
    <source>
        <dbReference type="SAM" id="SignalP"/>
    </source>
</evidence>
<evidence type="ECO:0000313" key="6">
    <source>
        <dbReference type="Proteomes" id="UP000001307"/>
    </source>
</evidence>
<gene>
    <name evidence="5" type="ORF">GSOID_T00004478001</name>
</gene>
<keyword evidence="6" id="KW-1185">Reference proteome</keyword>
<dbReference type="Pfam" id="PF00041">
    <property type="entry name" value="fn3"/>
    <property type="match status" value="1"/>
</dbReference>
<accession>E4X9D0</accession>
<evidence type="ECO:0000313" key="5">
    <source>
        <dbReference type="EMBL" id="CBY19059.1"/>
    </source>
</evidence>
<evidence type="ECO:0000259" key="4">
    <source>
        <dbReference type="PROSITE" id="PS50853"/>
    </source>
</evidence>